<dbReference type="InterPro" id="IPR007110">
    <property type="entry name" value="Ig-like_dom"/>
</dbReference>
<organism evidence="9 10">
    <name type="scientific">Trichogramma kaykai</name>
    <dbReference type="NCBI Taxonomy" id="54128"/>
    <lineage>
        <taxon>Eukaryota</taxon>
        <taxon>Metazoa</taxon>
        <taxon>Ecdysozoa</taxon>
        <taxon>Arthropoda</taxon>
        <taxon>Hexapoda</taxon>
        <taxon>Insecta</taxon>
        <taxon>Pterygota</taxon>
        <taxon>Neoptera</taxon>
        <taxon>Endopterygota</taxon>
        <taxon>Hymenoptera</taxon>
        <taxon>Apocrita</taxon>
        <taxon>Proctotrupomorpha</taxon>
        <taxon>Chalcidoidea</taxon>
        <taxon>Trichogrammatidae</taxon>
        <taxon>Trichogramma</taxon>
    </lineage>
</organism>
<keyword evidence="7" id="KW-0472">Membrane</keyword>
<evidence type="ECO:0000259" key="8">
    <source>
        <dbReference type="PROSITE" id="PS50835"/>
    </source>
</evidence>
<dbReference type="InterPro" id="IPR000483">
    <property type="entry name" value="Cys-rich_flank_reg_C"/>
</dbReference>
<dbReference type="SUPFAM" id="SSF48726">
    <property type="entry name" value="Immunoglobulin"/>
    <property type="match status" value="1"/>
</dbReference>
<evidence type="ECO:0000256" key="1">
    <source>
        <dbReference type="ARBA" id="ARBA00007343"/>
    </source>
</evidence>
<keyword evidence="5" id="KW-1015">Disulfide bond</keyword>
<dbReference type="PANTHER" id="PTHR45930">
    <property type="entry name" value="G-PROTEIN COUPLED RECEPTOR 124-LIKE PROTEIN"/>
    <property type="match status" value="1"/>
</dbReference>
<dbReference type="Gene3D" id="2.60.40.10">
    <property type="entry name" value="Immunoglobulins"/>
    <property type="match status" value="1"/>
</dbReference>
<keyword evidence="6" id="KW-0675">Receptor</keyword>
<evidence type="ECO:0000256" key="7">
    <source>
        <dbReference type="SAM" id="Phobius"/>
    </source>
</evidence>
<evidence type="ECO:0000256" key="6">
    <source>
        <dbReference type="ARBA" id="ARBA00023170"/>
    </source>
</evidence>
<dbReference type="InterPro" id="IPR013783">
    <property type="entry name" value="Ig-like_fold"/>
</dbReference>
<sequence length="727" mass="83057">MHGNFRKNLIVNFNINSHVNLNIFYVGILEESTFCYVNLHELFGAKSIHLNIENFEMVVIFRLFLYFYIIQNVKSCPNLCTCKWKGGKEWVECTSRGLTYLPQGAPEETQVYNLSGNHISTLEDNSFLKLGLTNLQRLYISHSGIKFIHNDAFTNLQGLVELDVSYNGLSQVSSEVYKNIVNLARLNLAGNPIHFLENHSFSTLKQLTLLDLSYCKLINISTSAFEGLNKLQWLRLNNNLLTHISSEAIPKTSLRGLTLHENPWICDCRLLSLRKFLISIKKVVAMELRPICKQPKQLQNKVISDLAEKDMSCIPSINISKTIKAYETDNVTLECEVYSTPSAYKMWFDKNHKYNISNVDESKRLENFQIITKTKVVLIIKIMSVHLNDGGEYICYVENTAGVTKKILTLEVIQDKQAHNKPENRILNTDFVNITAIGALFGSLSALGCIFFCVYIFSHYETLNCKNFVTFSKFYEDLIINQEQSKMSSQTHSNGNTHKNYDVISISKNSNDGDHSDMINSNLIAREMVLNVVSKNEACLENDTELRTYHTQPNFTDKFCSEKRISVNNYPDIGNSSERFSFFFDSDGYPLNFGLPKISSKIFDSPVLINAQLVKTRYQNILPFLNDFKQFDSEKGHPEPLFKIKNDKLDNLYKNPPPVCSCEFMHCSMLSCQKSLPSLCIYDEKKYDQPESYCDVTAFTHVESDVYDEARSLKNTDAGYIGAIINV</sequence>
<dbReference type="InterPro" id="IPR036179">
    <property type="entry name" value="Ig-like_dom_sf"/>
</dbReference>
<keyword evidence="3" id="KW-0732">Signal</keyword>
<name>A0ABD2X848_9HYME</name>
<accession>A0ABD2X848</accession>
<dbReference type="InterPro" id="IPR003591">
    <property type="entry name" value="Leu-rich_rpt_typical-subtyp"/>
</dbReference>
<evidence type="ECO:0000313" key="9">
    <source>
        <dbReference type="EMBL" id="KAL3401037.1"/>
    </source>
</evidence>
<dbReference type="InterPro" id="IPR051963">
    <property type="entry name" value="Adhesion_GPCR_A"/>
</dbReference>
<evidence type="ECO:0000256" key="3">
    <source>
        <dbReference type="ARBA" id="ARBA00022729"/>
    </source>
</evidence>
<proteinExistence type="inferred from homology"/>
<dbReference type="InterPro" id="IPR001611">
    <property type="entry name" value="Leu-rich_rpt"/>
</dbReference>
<evidence type="ECO:0000256" key="5">
    <source>
        <dbReference type="ARBA" id="ARBA00023157"/>
    </source>
</evidence>
<evidence type="ECO:0000313" key="10">
    <source>
        <dbReference type="Proteomes" id="UP001627154"/>
    </source>
</evidence>
<dbReference type="InterPro" id="IPR003599">
    <property type="entry name" value="Ig_sub"/>
</dbReference>
<dbReference type="SMART" id="SM00082">
    <property type="entry name" value="LRRCT"/>
    <property type="match status" value="1"/>
</dbReference>
<protein>
    <recommendedName>
        <fullName evidence="8">Ig-like domain-containing protein</fullName>
    </recommendedName>
</protein>
<comment type="caution">
    <text evidence="9">The sequence shown here is derived from an EMBL/GenBank/DDBJ whole genome shotgun (WGS) entry which is preliminary data.</text>
</comment>
<comment type="similarity">
    <text evidence="1">Belongs to the G-protein coupled receptor 2 family. Adhesion G-protein coupled receptor (ADGR) subfamily.</text>
</comment>
<dbReference type="Pfam" id="PF13927">
    <property type="entry name" value="Ig_3"/>
    <property type="match status" value="1"/>
</dbReference>
<dbReference type="SUPFAM" id="SSF52058">
    <property type="entry name" value="L domain-like"/>
    <property type="match status" value="1"/>
</dbReference>
<reference evidence="9 10" key="1">
    <citation type="journal article" date="2024" name="bioRxiv">
        <title>A reference genome for Trichogramma kaykai: A tiny desert-dwelling parasitoid wasp with competing sex-ratio distorters.</title>
        <authorList>
            <person name="Culotta J."/>
            <person name="Lindsey A.R."/>
        </authorList>
    </citation>
    <scope>NUCLEOTIDE SEQUENCE [LARGE SCALE GENOMIC DNA]</scope>
    <source>
        <strain evidence="9 10">KSX58</strain>
    </source>
</reference>
<dbReference type="Proteomes" id="UP001627154">
    <property type="component" value="Unassembled WGS sequence"/>
</dbReference>
<dbReference type="PANTHER" id="PTHR45930:SF4">
    <property type="entry name" value="ADHESION G PROTEIN-COUPLED RECEPTOR A3"/>
    <property type="match status" value="1"/>
</dbReference>
<dbReference type="GO" id="GO:0071944">
    <property type="term" value="C:cell periphery"/>
    <property type="evidence" value="ECO:0007669"/>
    <property type="project" value="UniProtKB-ARBA"/>
</dbReference>
<keyword evidence="4" id="KW-0677">Repeat</keyword>
<keyword evidence="10" id="KW-1185">Reference proteome</keyword>
<dbReference type="Gene3D" id="3.80.10.10">
    <property type="entry name" value="Ribonuclease Inhibitor"/>
    <property type="match status" value="2"/>
</dbReference>
<dbReference type="SMART" id="SM00369">
    <property type="entry name" value="LRR_TYP"/>
    <property type="match status" value="5"/>
</dbReference>
<evidence type="ECO:0000256" key="4">
    <source>
        <dbReference type="ARBA" id="ARBA00022737"/>
    </source>
</evidence>
<dbReference type="AlphaFoldDB" id="A0ABD2X848"/>
<keyword evidence="7" id="KW-1133">Transmembrane helix</keyword>
<dbReference type="FunFam" id="3.80.10.10:FF:000082">
    <property type="entry name" value="Leucine-rich repeat-containing 24"/>
    <property type="match status" value="1"/>
</dbReference>
<keyword evidence="2" id="KW-0433">Leucine-rich repeat</keyword>
<dbReference type="Pfam" id="PF13855">
    <property type="entry name" value="LRR_8"/>
    <property type="match status" value="2"/>
</dbReference>
<dbReference type="EMBL" id="JBJJXI010000049">
    <property type="protein sequence ID" value="KAL3401037.1"/>
    <property type="molecule type" value="Genomic_DNA"/>
</dbReference>
<keyword evidence="7" id="KW-0812">Transmembrane</keyword>
<dbReference type="SMART" id="SM00409">
    <property type="entry name" value="IG"/>
    <property type="match status" value="1"/>
</dbReference>
<feature type="transmembrane region" description="Helical" evidence="7">
    <location>
        <begin position="431"/>
        <end position="457"/>
    </location>
</feature>
<feature type="domain" description="Ig-like" evidence="8">
    <location>
        <begin position="315"/>
        <end position="409"/>
    </location>
</feature>
<evidence type="ECO:0000256" key="2">
    <source>
        <dbReference type="ARBA" id="ARBA00022614"/>
    </source>
</evidence>
<gene>
    <name evidence="9" type="ORF">TKK_005678</name>
</gene>
<dbReference type="InterPro" id="IPR032675">
    <property type="entry name" value="LRR_dom_sf"/>
</dbReference>
<dbReference type="PROSITE" id="PS50835">
    <property type="entry name" value="IG_LIKE"/>
    <property type="match status" value="1"/>
</dbReference>
<dbReference type="CDD" id="cd00096">
    <property type="entry name" value="Ig"/>
    <property type="match status" value="1"/>
</dbReference>